<dbReference type="PIRSF" id="PIRSF017617">
    <property type="entry name" value="Thr_aldolase"/>
    <property type="match status" value="1"/>
</dbReference>
<organism evidence="5 6">
    <name type="scientific">Nostoc favosum CHAB5714</name>
    <dbReference type="NCBI Taxonomy" id="2780399"/>
    <lineage>
        <taxon>Bacteria</taxon>
        <taxon>Bacillati</taxon>
        <taxon>Cyanobacteriota</taxon>
        <taxon>Cyanophyceae</taxon>
        <taxon>Nostocales</taxon>
        <taxon>Nostocaceae</taxon>
        <taxon>Nostoc</taxon>
        <taxon>Nostoc favosum</taxon>
    </lineage>
</organism>
<evidence type="ECO:0000256" key="1">
    <source>
        <dbReference type="ARBA" id="ARBA00001933"/>
    </source>
</evidence>
<protein>
    <submittedName>
        <fullName evidence="5">Threonine aldolase family protein</fullName>
    </submittedName>
</protein>
<dbReference type="Pfam" id="PF01212">
    <property type="entry name" value="Beta_elim_lyase"/>
    <property type="match status" value="1"/>
</dbReference>
<proteinExistence type="inferred from homology"/>
<dbReference type="Gene3D" id="3.40.640.10">
    <property type="entry name" value="Type I PLP-dependent aspartate aminotransferase-like (Major domain)"/>
    <property type="match status" value="1"/>
</dbReference>
<feature type="domain" description="Aromatic amino acid beta-eliminating lyase/threonine aldolase" evidence="4">
    <location>
        <begin position="4"/>
        <end position="290"/>
    </location>
</feature>
<comment type="similarity">
    <text evidence="2">Belongs to the threonine aldolase family.</text>
</comment>
<name>A0ABS8I6D9_9NOSO</name>
<gene>
    <name evidence="5" type="ORF">LC586_09410</name>
</gene>
<dbReference type="RefSeq" id="WP_229484289.1">
    <property type="nucleotide sequence ID" value="NZ_JAIVFQ010000009.1"/>
</dbReference>
<dbReference type="PANTHER" id="PTHR48097:SF9">
    <property type="entry name" value="L-THREONINE ALDOLASE"/>
    <property type="match status" value="1"/>
</dbReference>
<dbReference type="InterPro" id="IPR015424">
    <property type="entry name" value="PyrdxlP-dep_Trfase"/>
</dbReference>
<dbReference type="EMBL" id="JAIVFQ010000009">
    <property type="protein sequence ID" value="MCC5599431.1"/>
    <property type="molecule type" value="Genomic_DNA"/>
</dbReference>
<dbReference type="InterPro" id="IPR023603">
    <property type="entry name" value="Low_specificity_L-TA-like"/>
</dbReference>
<dbReference type="NCBIfam" id="NF041359">
    <property type="entry name" value="GntG_guanitoxin"/>
    <property type="match status" value="1"/>
</dbReference>
<dbReference type="PANTHER" id="PTHR48097">
    <property type="entry name" value="L-THREONINE ALDOLASE-RELATED"/>
    <property type="match status" value="1"/>
</dbReference>
<dbReference type="InterPro" id="IPR001597">
    <property type="entry name" value="ArAA_b-elim_lyase/Thr_aldolase"/>
</dbReference>
<evidence type="ECO:0000256" key="2">
    <source>
        <dbReference type="ARBA" id="ARBA00006966"/>
    </source>
</evidence>
<evidence type="ECO:0000259" key="4">
    <source>
        <dbReference type="Pfam" id="PF01212"/>
    </source>
</evidence>
<reference evidence="5 6" key="1">
    <citation type="journal article" date="2021" name="Microorganisms">
        <title>Genome Evolution of Filamentous Cyanobacterium Nostoc Species: From Facultative Symbiosis to Free Living.</title>
        <authorList>
            <person name="Huo D."/>
            <person name="Li H."/>
            <person name="Cai F."/>
            <person name="Guo X."/>
            <person name="Qiao Z."/>
            <person name="Wang W."/>
            <person name="Yu G."/>
            <person name="Li R."/>
        </authorList>
    </citation>
    <scope>NUCLEOTIDE SEQUENCE [LARGE SCALE GENOMIC DNA]</scope>
    <source>
        <strain evidence="5 6">CHAB 5714</strain>
    </source>
</reference>
<comment type="caution">
    <text evidence="5">The sequence shown here is derived from an EMBL/GenBank/DDBJ whole genome shotgun (WGS) entry which is preliminary data.</text>
</comment>
<dbReference type="Gene3D" id="3.90.1150.10">
    <property type="entry name" value="Aspartate Aminotransferase, domain 1"/>
    <property type="match status" value="1"/>
</dbReference>
<dbReference type="InterPro" id="IPR015422">
    <property type="entry name" value="PyrdxlP-dep_Trfase_small"/>
</dbReference>
<dbReference type="InterPro" id="IPR015421">
    <property type="entry name" value="PyrdxlP-dep_Trfase_major"/>
</dbReference>
<evidence type="ECO:0000313" key="5">
    <source>
        <dbReference type="EMBL" id="MCC5599431.1"/>
    </source>
</evidence>
<evidence type="ECO:0000313" key="6">
    <source>
        <dbReference type="Proteomes" id="UP001199525"/>
    </source>
</evidence>
<evidence type="ECO:0000256" key="3">
    <source>
        <dbReference type="ARBA" id="ARBA00022898"/>
    </source>
</evidence>
<keyword evidence="6" id="KW-1185">Reference proteome</keyword>
<comment type="cofactor">
    <cofactor evidence="1">
        <name>pyridoxal 5'-phosphate</name>
        <dbReference type="ChEBI" id="CHEBI:597326"/>
    </cofactor>
</comment>
<dbReference type="Proteomes" id="UP001199525">
    <property type="component" value="Unassembled WGS sequence"/>
</dbReference>
<sequence>MILLTSDTETKPTQAMRQAIATAEVGDEQKGEDPTVNQLLERVADLLGKEAALFFACGTICNFVAIKTHTRPADVVLVEQMAHIIRAESGGAAMTSGVLMEPIASDRGIFTVDALAQSLERVGTAPYLYSAIPRLLCVEQTHNFGGGSVWRLNELREVCEFSRQKGLATHMDGARLLNAVVASQTTAKDFAACVDSVWIDFTKGLGAPIGAVLAGTQEFIAEARRYKHIFGGAMRQAGIVAAGCLYALDHHVERLQEDHDNATYLAQRLSEIEGITVRDPKPETNIVFFDVSRLGLDKAMFLTLLQQHDVKMGAVGHSIRAVTHLDVSRADIDFAVDAISKVATSWHSDKGDR</sequence>
<keyword evidence="3" id="KW-0663">Pyridoxal phosphate</keyword>
<accession>A0ABS8I6D9</accession>
<dbReference type="SUPFAM" id="SSF53383">
    <property type="entry name" value="PLP-dependent transferases"/>
    <property type="match status" value="1"/>
</dbReference>